<dbReference type="Pfam" id="PF02082">
    <property type="entry name" value="Rrf2"/>
    <property type="match status" value="1"/>
</dbReference>
<dbReference type="InterPro" id="IPR036388">
    <property type="entry name" value="WH-like_DNA-bd_sf"/>
</dbReference>
<dbReference type="GO" id="GO:0005829">
    <property type="term" value="C:cytosol"/>
    <property type="evidence" value="ECO:0007669"/>
    <property type="project" value="TreeGrafter"/>
</dbReference>
<proteinExistence type="predicted"/>
<dbReference type="GO" id="GO:0003700">
    <property type="term" value="F:DNA-binding transcription factor activity"/>
    <property type="evidence" value="ECO:0007669"/>
    <property type="project" value="TreeGrafter"/>
</dbReference>
<accession>A0A266QBX7</accession>
<gene>
    <name evidence="1" type="ORF">CBP51_10470</name>
</gene>
<dbReference type="InterPro" id="IPR000944">
    <property type="entry name" value="Tscrpt_reg_Rrf2"/>
</dbReference>
<dbReference type="PROSITE" id="PS51197">
    <property type="entry name" value="HTH_RRF2_2"/>
    <property type="match status" value="1"/>
</dbReference>
<name>A0A266QBX7_9GAMM</name>
<reference evidence="2" key="1">
    <citation type="submission" date="2017-05" db="EMBL/GenBank/DDBJ databases">
        <authorList>
            <person name="Barney B.M."/>
        </authorList>
    </citation>
    <scope>NUCLEOTIDE SEQUENCE [LARGE SCALE GENOMIC DNA]</scope>
    <source>
        <strain evidence="2">PSBB022</strain>
    </source>
</reference>
<sequence>MKRDSRLSGVLHVLLHMAETEAPMTSEALAAMMKTNPVVIRRILAGLREHQLVCSAKGHGGGWQICRALADITLHDIYRALDEPTLFAMGNRTEAPGCLVEEAVNSALNHAFEEAENRLLEHFRRVTLAQLSEDFHQRMQARGFSGSHAHSIFPDDHSTSEQG</sequence>
<comment type="caution">
    <text evidence="1">The sequence shown here is derived from an EMBL/GenBank/DDBJ whole genome shotgun (WGS) entry which is preliminary data.</text>
</comment>
<protein>
    <submittedName>
        <fullName evidence="1">Transcriptional regulator</fullName>
    </submittedName>
</protein>
<evidence type="ECO:0000313" key="1">
    <source>
        <dbReference type="EMBL" id="OZY87377.1"/>
    </source>
</evidence>
<keyword evidence="2" id="KW-1185">Reference proteome</keyword>
<dbReference type="RefSeq" id="WP_078044463.1">
    <property type="nucleotide sequence ID" value="NZ_NHNI01000001.1"/>
</dbReference>
<dbReference type="FunFam" id="1.10.10.10:FF:000138">
    <property type="entry name" value="Rrf2 family transcriptional regulator"/>
    <property type="match status" value="1"/>
</dbReference>
<dbReference type="InterPro" id="IPR036390">
    <property type="entry name" value="WH_DNA-bd_sf"/>
</dbReference>
<dbReference type="Gene3D" id="1.10.10.10">
    <property type="entry name" value="Winged helix-like DNA-binding domain superfamily/Winged helix DNA-binding domain"/>
    <property type="match status" value="1"/>
</dbReference>
<dbReference type="EMBL" id="NHNI01000001">
    <property type="protein sequence ID" value="OZY87377.1"/>
    <property type="molecule type" value="Genomic_DNA"/>
</dbReference>
<dbReference type="STRING" id="1209072.GCA_000766945_03689"/>
<organism evidence="1 2">
    <name type="scientific">Cellvibrio mixtus</name>
    <dbReference type="NCBI Taxonomy" id="39650"/>
    <lineage>
        <taxon>Bacteria</taxon>
        <taxon>Pseudomonadati</taxon>
        <taxon>Pseudomonadota</taxon>
        <taxon>Gammaproteobacteria</taxon>
        <taxon>Cellvibrionales</taxon>
        <taxon>Cellvibrionaceae</taxon>
        <taxon>Cellvibrio</taxon>
    </lineage>
</organism>
<dbReference type="PANTHER" id="PTHR33221:SF15">
    <property type="entry name" value="HTH-TYPE TRANSCRIPTIONAL REGULATOR YWGB-RELATED"/>
    <property type="match status" value="1"/>
</dbReference>
<evidence type="ECO:0000313" key="2">
    <source>
        <dbReference type="Proteomes" id="UP000216101"/>
    </source>
</evidence>
<dbReference type="SUPFAM" id="SSF46785">
    <property type="entry name" value="Winged helix' DNA-binding domain"/>
    <property type="match status" value="1"/>
</dbReference>
<dbReference type="Proteomes" id="UP000216101">
    <property type="component" value="Unassembled WGS sequence"/>
</dbReference>
<dbReference type="PANTHER" id="PTHR33221">
    <property type="entry name" value="WINGED HELIX-TURN-HELIX TRANSCRIPTIONAL REGULATOR, RRF2 FAMILY"/>
    <property type="match status" value="1"/>
</dbReference>
<dbReference type="AlphaFoldDB" id="A0A266QBX7"/>